<dbReference type="Pfam" id="PF05729">
    <property type="entry name" value="NACHT"/>
    <property type="match status" value="1"/>
</dbReference>
<dbReference type="InterPro" id="IPR007111">
    <property type="entry name" value="NACHT_NTPase"/>
</dbReference>
<dbReference type="SUPFAM" id="SSF52540">
    <property type="entry name" value="P-loop containing nucleoside triphosphate hydrolases"/>
    <property type="match status" value="1"/>
</dbReference>
<dbReference type="Pfam" id="PF25873">
    <property type="entry name" value="WHD_MalT"/>
    <property type="match status" value="1"/>
</dbReference>
<organism evidence="5 6">
    <name type="scientific">Dictyobacter formicarum</name>
    <dbReference type="NCBI Taxonomy" id="2778368"/>
    <lineage>
        <taxon>Bacteria</taxon>
        <taxon>Bacillati</taxon>
        <taxon>Chloroflexota</taxon>
        <taxon>Ktedonobacteria</taxon>
        <taxon>Ktedonobacterales</taxon>
        <taxon>Dictyobacteraceae</taxon>
        <taxon>Dictyobacter</taxon>
    </lineage>
</organism>
<gene>
    <name evidence="5" type="ORF">KSZ_79300</name>
</gene>
<accession>A0ABQ3VUG4</accession>
<reference evidence="5 6" key="1">
    <citation type="journal article" date="2021" name="Int. J. Syst. Evol. Microbiol.">
        <title>Reticulibacter mediterranei gen. nov., sp. nov., within the new family Reticulibacteraceae fam. nov., and Ktedonospora formicarum gen. nov., sp. nov., Ktedonobacter robiniae sp. nov., Dictyobacter formicarum sp. nov. and Dictyobacter arantiisoli sp. nov., belonging to the class Ktedonobacteria.</title>
        <authorList>
            <person name="Yabe S."/>
            <person name="Zheng Y."/>
            <person name="Wang C.M."/>
            <person name="Sakai Y."/>
            <person name="Abe K."/>
            <person name="Yokota A."/>
            <person name="Donadio S."/>
            <person name="Cavaletti L."/>
            <person name="Monciardini P."/>
        </authorList>
    </citation>
    <scope>NUCLEOTIDE SEQUENCE [LARGE SCALE GENOMIC DNA]</scope>
    <source>
        <strain evidence="5 6">SOSP1-9</strain>
    </source>
</reference>
<dbReference type="PROSITE" id="PS00622">
    <property type="entry name" value="HTH_LUXR_1"/>
    <property type="match status" value="1"/>
</dbReference>
<dbReference type="Pfam" id="PF00196">
    <property type="entry name" value="GerE"/>
    <property type="match status" value="1"/>
</dbReference>
<dbReference type="Gene3D" id="1.10.10.10">
    <property type="entry name" value="Winged helix-like DNA-binding domain superfamily/Winged helix DNA-binding domain"/>
    <property type="match status" value="1"/>
</dbReference>
<feature type="domain" description="HTH luxR-type" evidence="4">
    <location>
        <begin position="870"/>
        <end position="935"/>
    </location>
</feature>
<dbReference type="InterPro" id="IPR016032">
    <property type="entry name" value="Sig_transdc_resp-reg_C-effctor"/>
</dbReference>
<keyword evidence="6" id="KW-1185">Reference proteome</keyword>
<evidence type="ECO:0000313" key="6">
    <source>
        <dbReference type="Proteomes" id="UP000635565"/>
    </source>
</evidence>
<dbReference type="PANTHER" id="PTHR44688">
    <property type="entry name" value="DNA-BINDING TRANSCRIPTIONAL ACTIVATOR DEVR_DOSR"/>
    <property type="match status" value="1"/>
</dbReference>
<evidence type="ECO:0000256" key="3">
    <source>
        <dbReference type="ARBA" id="ARBA00023163"/>
    </source>
</evidence>
<sequence length="941" mass="105861">MDPDTSDNLNTEDVINTPRLTPAARLLPEQLLATKFLIPASSHPYLARPRLTALLHAGLQRNAILISATAGFGKTALLSSWIQTLGPDDPQVTWISLDTCDNVPAQFWTYVLAALDHCWPGISALPLTFLYEAPQPAWQSMLTMLINSLAQRNERVVLVLDNYDKITEPTIHALISFLIEHLPPALCVILSTRTDPPFSLARLRARAQIEEIRTEQLRFTREETEAFLRQVINVHLSEQDMQEVQTRTQGWCAGLQLAAFALQGRANPGDLLQELHGSQHAILEYLLHEVLQHQSSKIQMFLLYTSILEHLCPAICNAVLEQQDSQSILEELEHANLFVSPLDKEHQRYAYHPLFAEALQYRLEQIAPEKMSTLHLRASHWYATQHAENEAIQHAIFARAWPQATALIERIPSQQLWSWQTIPFWIEHLPSEVVRARPRLCLAYAQALFWGEPPDITKDWLHAARTAWAALRVREGNATGNRQAQETEAPTRLLGEIAALQAVIAGFYDGDAGAAWAYSEDALTLLVEQQQTAHIQVTFARSLATLSLGNFEHAIQTLQTGIAQVEAKGDTALANICLTRASWDMTITGKLHHAWQFAERTIRSAQTANGHLPAMVCWTYARQADLLREWNRVEEAQRLAEQAIQLGEQAELNIFLPLGYTILLKLALSRRALEDAATAHQLLENAWSRMPVPYCYTLYSAVDQVRFWLTCNDLERARSWSRELEQKALLVSPLARERQEIALARIALAESQPDEALARLAPLVARAKAEGRWAHVLEMWLLQALAYQIHQQWQEALVTLTLAVNLAAPEGYIRRFVDEGVPMADLLTRLRAQEQQRELTPYLDALLAAFDNAHGTQTKQQENEEHSEAIPPLLDLLSAREYEVLQLIARGAPNQEIAQTLMISVDTVRHHVSNILSKLGVTNRTQAAIRARALGLLSSAS</sequence>
<dbReference type="SUPFAM" id="SSF46894">
    <property type="entry name" value="C-terminal effector domain of the bipartite response regulators"/>
    <property type="match status" value="1"/>
</dbReference>
<dbReference type="Gene3D" id="1.25.40.10">
    <property type="entry name" value="Tetratricopeptide repeat domain"/>
    <property type="match status" value="1"/>
</dbReference>
<dbReference type="CDD" id="cd06170">
    <property type="entry name" value="LuxR_C_like"/>
    <property type="match status" value="1"/>
</dbReference>
<dbReference type="Pfam" id="PF17874">
    <property type="entry name" value="TPR_MalT"/>
    <property type="match status" value="1"/>
</dbReference>
<dbReference type="SUPFAM" id="SSF48452">
    <property type="entry name" value="TPR-like"/>
    <property type="match status" value="1"/>
</dbReference>
<dbReference type="InterPro" id="IPR059106">
    <property type="entry name" value="WHD_MalT"/>
</dbReference>
<keyword evidence="3" id="KW-0804">Transcription</keyword>
<evidence type="ECO:0000313" key="5">
    <source>
        <dbReference type="EMBL" id="GHO89924.1"/>
    </source>
</evidence>
<dbReference type="InterPro" id="IPR041617">
    <property type="entry name" value="TPR_MalT"/>
</dbReference>
<proteinExistence type="predicted"/>
<keyword evidence="1" id="KW-0805">Transcription regulation</keyword>
<evidence type="ECO:0000256" key="1">
    <source>
        <dbReference type="ARBA" id="ARBA00023015"/>
    </source>
</evidence>
<dbReference type="EMBL" id="BNJJ01000055">
    <property type="protein sequence ID" value="GHO89924.1"/>
    <property type="molecule type" value="Genomic_DNA"/>
</dbReference>
<dbReference type="InterPro" id="IPR027417">
    <property type="entry name" value="P-loop_NTPase"/>
</dbReference>
<dbReference type="InterPro" id="IPR011990">
    <property type="entry name" value="TPR-like_helical_dom_sf"/>
</dbReference>
<dbReference type="Gene3D" id="3.40.50.300">
    <property type="entry name" value="P-loop containing nucleotide triphosphate hydrolases"/>
    <property type="match status" value="1"/>
</dbReference>
<dbReference type="PANTHER" id="PTHR44688:SF16">
    <property type="entry name" value="DNA-BINDING TRANSCRIPTIONAL ACTIVATOR DEVR_DOSR"/>
    <property type="match status" value="1"/>
</dbReference>
<name>A0ABQ3VUG4_9CHLR</name>
<dbReference type="Proteomes" id="UP000635565">
    <property type="component" value="Unassembled WGS sequence"/>
</dbReference>
<comment type="caution">
    <text evidence="5">The sequence shown here is derived from an EMBL/GenBank/DDBJ whole genome shotgun (WGS) entry which is preliminary data.</text>
</comment>
<protein>
    <submittedName>
        <fullName evidence="5">LuxR family transcriptional regulator</fullName>
    </submittedName>
</protein>
<dbReference type="SMART" id="SM00421">
    <property type="entry name" value="HTH_LUXR"/>
    <property type="match status" value="1"/>
</dbReference>
<evidence type="ECO:0000256" key="2">
    <source>
        <dbReference type="ARBA" id="ARBA00023125"/>
    </source>
</evidence>
<dbReference type="InterPro" id="IPR000792">
    <property type="entry name" value="Tscrpt_reg_LuxR_C"/>
</dbReference>
<dbReference type="RefSeq" id="WP_236023264.1">
    <property type="nucleotide sequence ID" value="NZ_BNJJ01000055.1"/>
</dbReference>
<dbReference type="InterPro" id="IPR036388">
    <property type="entry name" value="WH-like_DNA-bd_sf"/>
</dbReference>
<keyword evidence="2" id="KW-0238">DNA-binding</keyword>
<dbReference type="PROSITE" id="PS50043">
    <property type="entry name" value="HTH_LUXR_2"/>
    <property type="match status" value="1"/>
</dbReference>
<evidence type="ECO:0000259" key="4">
    <source>
        <dbReference type="PROSITE" id="PS50043"/>
    </source>
</evidence>
<dbReference type="PRINTS" id="PR00038">
    <property type="entry name" value="HTHLUXR"/>
</dbReference>